<dbReference type="AlphaFoldDB" id="A0A4Z1T364"/>
<sequence length="315" mass="33078">MPNLPKAQLLSVSRLGRVPGLVTCVGYARRLYVGTLDGSLFAIDRNLEARRVRRFSSTILFLLSCETASEDALLAPSIPLLIICQNGEGVVMDVLGRQEDRILTLDPNPKCRPVFPRPDRILLQQGAAGTITNVLAARPSSGPNEAPDGYVLLGGLTVSSSVVFYGEGALLHVYDEDGGAEGCRPVDVILPDGLAAHHEALAIISAARYTEELVAFGTNSGFLLLVRVAELLAPGGRSVTSAITPTQTDAIQALLPCPGGLLVLGSAHLEHVTGDAGENVVRVCLLDSPSVGGGEAVICTRDGDLVELVRAGEEE</sequence>
<dbReference type="EMBL" id="VDLU01000004">
    <property type="protein sequence ID" value="TNJ26851.1"/>
    <property type="molecule type" value="Genomic_DNA"/>
</dbReference>
<evidence type="ECO:0000313" key="1">
    <source>
        <dbReference type="EMBL" id="TNJ26851.1"/>
    </source>
</evidence>
<proteinExistence type="predicted"/>
<name>A0A4Z1T364_GIAMU</name>
<comment type="caution">
    <text evidence="1">The sequence shown here is derived from an EMBL/GenBank/DDBJ whole genome shotgun (WGS) entry which is preliminary data.</text>
</comment>
<protein>
    <submittedName>
        <fullName evidence="1">Uncharacterized protein</fullName>
    </submittedName>
</protein>
<dbReference type="Proteomes" id="UP000315496">
    <property type="component" value="Chromosome 4"/>
</dbReference>
<evidence type="ECO:0000313" key="2">
    <source>
        <dbReference type="Proteomes" id="UP000315496"/>
    </source>
</evidence>
<reference evidence="1 2" key="1">
    <citation type="submission" date="2019-05" db="EMBL/GenBank/DDBJ databases">
        <title>The compact genome of Giardia muris reveals important steps in the evolution of intestinal protozoan parasites.</title>
        <authorList>
            <person name="Xu F."/>
            <person name="Jimenez-Gonzalez A."/>
            <person name="Einarsson E."/>
            <person name="Astvaldsson A."/>
            <person name="Peirasmaki D."/>
            <person name="Eckmann L."/>
            <person name="Andersson J.O."/>
            <person name="Svard S.G."/>
            <person name="Jerlstrom-Hultqvist J."/>
        </authorList>
    </citation>
    <scope>NUCLEOTIDE SEQUENCE [LARGE SCALE GENOMIC DNA]</scope>
    <source>
        <strain evidence="1 2">Roberts-Thomson</strain>
    </source>
</reference>
<gene>
    <name evidence="1" type="ORF">GMRT_10570</name>
</gene>
<dbReference type="VEuPathDB" id="GiardiaDB:GMRT_10570"/>
<organism evidence="1 2">
    <name type="scientific">Giardia muris</name>
    <dbReference type="NCBI Taxonomy" id="5742"/>
    <lineage>
        <taxon>Eukaryota</taxon>
        <taxon>Metamonada</taxon>
        <taxon>Diplomonadida</taxon>
        <taxon>Hexamitidae</taxon>
        <taxon>Giardiinae</taxon>
        <taxon>Giardia</taxon>
    </lineage>
</organism>
<keyword evidence="2" id="KW-1185">Reference proteome</keyword>
<accession>A0A4Z1T364</accession>